<accession>A0A1I4CY21</accession>
<sequence>MTLLTIEDLSVHFPTRHKVFVAVNDADLTVEPGEIHGLVGESGAGKSTIGAAVMGLLERPGHIAGGTVSFKGEKISGRDAEGMRSLRGAKISMIFQDPLTSLNPLLTVGQQLVETIQFHLKLTDKDSRQRAIELLDRVGIPHPDDRIDMYPHQFSGGMRQRVVIALALCSEPDVIIADEPTTALDVSIQAQILDLIKELARERQTGVILITHDMGVIADTTDKVTVMYQGEVVESGTTDQVMGDPQHEYTKSLIAAVPRPTLKVHRFPQLSYGGRQIEFHIDDLARNWHKPEPSKSGTLLKVDKLSKTFLTKGHIIPSRRKFFTAVNEVSFDIKDGEVFGIVGESGSGKSTVARMIATLYETNGGKITFDETDVTALHSHKDLEGYRRQIQMIFQDPYSSLNPRMRVDEIIAEPVKHHKLLEGAAIQHRVDELLERVGLGSDAGRKYPHEFSGGQRQRISIARALATQPRFLICDEPTSALDVSIQAQILNILKDLQEHLGLTMLFISHDLPVVRQMCDRVGVMRQGQMVEVADTEELFANPQTDYTRELLSLMPKLEGLSTEGLKDEIV</sequence>
<dbReference type="InterPro" id="IPR003593">
    <property type="entry name" value="AAA+_ATPase"/>
</dbReference>
<dbReference type="SUPFAM" id="SSF52540">
    <property type="entry name" value="P-loop containing nucleoside triphosphate hydrolases"/>
    <property type="match status" value="2"/>
</dbReference>
<keyword evidence="5 7" id="KW-0067">ATP-binding</keyword>
<dbReference type="InterPro" id="IPR013563">
    <property type="entry name" value="Oligopep_ABC_C"/>
</dbReference>
<dbReference type="NCBIfam" id="NF008453">
    <property type="entry name" value="PRK11308.1"/>
    <property type="match status" value="2"/>
</dbReference>
<dbReference type="PANTHER" id="PTHR43776:SF7">
    <property type="entry name" value="D,D-DIPEPTIDE TRANSPORT ATP-BINDING PROTEIN DDPF-RELATED"/>
    <property type="match status" value="1"/>
</dbReference>
<dbReference type="GO" id="GO:0005886">
    <property type="term" value="C:plasma membrane"/>
    <property type="evidence" value="ECO:0007669"/>
    <property type="project" value="UniProtKB-SubCell"/>
</dbReference>
<gene>
    <name evidence="7" type="ORF">SAMN04488036_102571</name>
</gene>
<dbReference type="OrthoDB" id="9802264at2"/>
<feature type="domain" description="ABC transporter" evidence="6">
    <location>
        <begin position="300"/>
        <end position="551"/>
    </location>
</feature>
<dbReference type="InterPro" id="IPR050319">
    <property type="entry name" value="ABC_transp_ATP-bind"/>
</dbReference>
<dbReference type="PROSITE" id="PS00211">
    <property type="entry name" value="ABC_TRANSPORTER_1"/>
    <property type="match status" value="2"/>
</dbReference>
<dbReference type="AlphaFoldDB" id="A0A1I4CY21"/>
<dbReference type="FunFam" id="3.40.50.300:FF:000016">
    <property type="entry name" value="Oligopeptide ABC transporter ATP-binding component"/>
    <property type="match status" value="2"/>
</dbReference>
<dbReference type="PROSITE" id="PS50893">
    <property type="entry name" value="ABC_TRANSPORTER_2"/>
    <property type="match status" value="2"/>
</dbReference>
<dbReference type="InterPro" id="IPR027417">
    <property type="entry name" value="P-loop_NTPase"/>
</dbReference>
<dbReference type="GO" id="GO:0015833">
    <property type="term" value="P:peptide transport"/>
    <property type="evidence" value="ECO:0007669"/>
    <property type="project" value="InterPro"/>
</dbReference>
<reference evidence="8" key="1">
    <citation type="submission" date="2016-10" db="EMBL/GenBank/DDBJ databases">
        <authorList>
            <person name="Varghese N."/>
            <person name="Submissions S."/>
        </authorList>
    </citation>
    <scope>NUCLEOTIDE SEQUENCE [LARGE SCALE GENOMIC DNA]</scope>
    <source>
        <strain evidence="8">DSM 28453</strain>
    </source>
</reference>
<dbReference type="STRING" id="1280847.SAMN04488036_102571"/>
<dbReference type="GO" id="GO:0005524">
    <property type="term" value="F:ATP binding"/>
    <property type="evidence" value="ECO:0007669"/>
    <property type="project" value="UniProtKB-KW"/>
</dbReference>
<evidence type="ECO:0000256" key="5">
    <source>
        <dbReference type="ARBA" id="ARBA00022840"/>
    </source>
</evidence>
<dbReference type="Pfam" id="PF08352">
    <property type="entry name" value="oligo_HPY"/>
    <property type="match status" value="2"/>
</dbReference>
<comment type="similarity">
    <text evidence="2">Belongs to the ABC transporter superfamily.</text>
</comment>
<evidence type="ECO:0000313" key="7">
    <source>
        <dbReference type="EMBL" id="SFK85795.1"/>
    </source>
</evidence>
<dbReference type="Gene3D" id="3.40.50.300">
    <property type="entry name" value="P-loop containing nucleotide triphosphate hydrolases"/>
    <property type="match status" value="2"/>
</dbReference>
<protein>
    <submittedName>
        <fullName evidence="7">Peptide/nickel transport system ATP-binding protein</fullName>
    </submittedName>
</protein>
<comment type="subcellular location">
    <subcellularLocation>
        <location evidence="1">Cell inner membrane</location>
        <topology evidence="1">Peripheral membrane protein</topology>
    </subcellularLocation>
</comment>
<dbReference type="Proteomes" id="UP000198851">
    <property type="component" value="Unassembled WGS sequence"/>
</dbReference>
<dbReference type="CDD" id="cd03257">
    <property type="entry name" value="ABC_NikE_OppD_transporters"/>
    <property type="match status" value="2"/>
</dbReference>
<dbReference type="InterPro" id="IPR003439">
    <property type="entry name" value="ABC_transporter-like_ATP-bd"/>
</dbReference>
<evidence type="ECO:0000256" key="3">
    <source>
        <dbReference type="ARBA" id="ARBA00022448"/>
    </source>
</evidence>
<keyword evidence="3" id="KW-0813">Transport</keyword>
<feature type="domain" description="ABC transporter" evidence="6">
    <location>
        <begin position="4"/>
        <end position="254"/>
    </location>
</feature>
<keyword evidence="8" id="KW-1185">Reference proteome</keyword>
<dbReference type="NCBIfam" id="NF007739">
    <property type="entry name" value="PRK10419.1"/>
    <property type="match status" value="2"/>
</dbReference>
<dbReference type="RefSeq" id="WP_093322668.1">
    <property type="nucleotide sequence ID" value="NZ_FOSZ01000002.1"/>
</dbReference>
<organism evidence="7 8">
    <name type="scientific">Shimia haliotis</name>
    <dbReference type="NCBI Taxonomy" id="1280847"/>
    <lineage>
        <taxon>Bacteria</taxon>
        <taxon>Pseudomonadati</taxon>
        <taxon>Pseudomonadota</taxon>
        <taxon>Alphaproteobacteria</taxon>
        <taxon>Rhodobacterales</taxon>
        <taxon>Roseobacteraceae</taxon>
    </lineage>
</organism>
<keyword evidence="4" id="KW-0547">Nucleotide-binding</keyword>
<evidence type="ECO:0000256" key="1">
    <source>
        <dbReference type="ARBA" id="ARBA00004417"/>
    </source>
</evidence>
<evidence type="ECO:0000313" key="8">
    <source>
        <dbReference type="Proteomes" id="UP000198851"/>
    </source>
</evidence>
<dbReference type="Pfam" id="PF00005">
    <property type="entry name" value="ABC_tran"/>
    <property type="match status" value="2"/>
</dbReference>
<evidence type="ECO:0000256" key="4">
    <source>
        <dbReference type="ARBA" id="ARBA00022741"/>
    </source>
</evidence>
<dbReference type="InterPro" id="IPR017871">
    <property type="entry name" value="ABC_transporter-like_CS"/>
</dbReference>
<dbReference type="GO" id="GO:0016887">
    <property type="term" value="F:ATP hydrolysis activity"/>
    <property type="evidence" value="ECO:0007669"/>
    <property type="project" value="InterPro"/>
</dbReference>
<dbReference type="PANTHER" id="PTHR43776">
    <property type="entry name" value="TRANSPORT ATP-BINDING PROTEIN"/>
    <property type="match status" value="1"/>
</dbReference>
<dbReference type="GO" id="GO:0055085">
    <property type="term" value="P:transmembrane transport"/>
    <property type="evidence" value="ECO:0007669"/>
    <property type="project" value="UniProtKB-ARBA"/>
</dbReference>
<evidence type="ECO:0000256" key="2">
    <source>
        <dbReference type="ARBA" id="ARBA00005417"/>
    </source>
</evidence>
<dbReference type="SMART" id="SM00382">
    <property type="entry name" value="AAA"/>
    <property type="match status" value="2"/>
</dbReference>
<evidence type="ECO:0000259" key="6">
    <source>
        <dbReference type="PROSITE" id="PS50893"/>
    </source>
</evidence>
<dbReference type="EMBL" id="FOSZ01000002">
    <property type="protein sequence ID" value="SFK85795.1"/>
    <property type="molecule type" value="Genomic_DNA"/>
</dbReference>
<proteinExistence type="inferred from homology"/>
<name>A0A1I4CY21_9RHOB</name>